<evidence type="ECO:0000256" key="4">
    <source>
        <dbReference type="ARBA" id="ARBA00022692"/>
    </source>
</evidence>
<dbReference type="GO" id="GO:0005886">
    <property type="term" value="C:plasma membrane"/>
    <property type="evidence" value="ECO:0007669"/>
    <property type="project" value="UniProtKB-SubCell"/>
</dbReference>
<evidence type="ECO:0000256" key="3">
    <source>
        <dbReference type="ARBA" id="ARBA00022679"/>
    </source>
</evidence>
<feature type="transmembrane region" description="Helical" evidence="7">
    <location>
        <begin position="205"/>
        <end position="221"/>
    </location>
</feature>
<name>A0A248JSS8_9PROT</name>
<reference evidence="8 9" key="1">
    <citation type="submission" date="2017-06" db="EMBL/GenBank/DDBJ databases">
        <title>Complete genome sequence of Nitrospirillum amazonense strain CBAmC, an endophytic nitrogen-fixing and plant growth-promoting bacterium, isolated from sugarcane.</title>
        <authorList>
            <person name="Schwab S."/>
            <person name="dos Santos Teixeira K.R."/>
            <person name="Simoes Araujo J.L."/>
            <person name="Soares Vidal M."/>
            <person name="Borges de Freitas H.R."/>
            <person name="Rivello Crivelaro A.L."/>
            <person name="Bueno de Camargo Nunes A."/>
            <person name="dos Santos C.M."/>
            <person name="Palmeira da Silva Rosa D."/>
            <person name="da Silva Padilha D."/>
            <person name="da Silva E."/>
            <person name="Araujo Terra L."/>
            <person name="Soares Mendes V."/>
            <person name="Farinelli L."/>
            <person name="Magalhaes Cruz L."/>
            <person name="Baldani J.I."/>
        </authorList>
    </citation>
    <scope>NUCLEOTIDE SEQUENCE [LARGE SCALE GENOMIC DNA]</scope>
    <source>
        <strain evidence="8 9">CBAmC</strain>
    </source>
</reference>
<dbReference type="AlphaFoldDB" id="A0A248JSS8"/>
<dbReference type="Proteomes" id="UP000197153">
    <property type="component" value="Chromosome 1"/>
</dbReference>
<proteinExistence type="inferred from homology"/>
<dbReference type="Pfam" id="PF01790">
    <property type="entry name" value="LGT"/>
    <property type="match status" value="1"/>
</dbReference>
<dbReference type="PANTHER" id="PTHR30589">
    <property type="entry name" value="PROLIPOPROTEIN DIACYLGLYCERYL TRANSFERASE"/>
    <property type="match status" value="1"/>
</dbReference>
<keyword evidence="9" id="KW-1185">Reference proteome</keyword>
<evidence type="ECO:0000256" key="6">
    <source>
        <dbReference type="ARBA" id="ARBA00023136"/>
    </source>
</evidence>
<keyword evidence="2 7" id="KW-1003">Cell membrane</keyword>
<dbReference type="GO" id="GO:0008961">
    <property type="term" value="F:phosphatidylglycerol-prolipoprotein diacylglyceryl transferase activity"/>
    <property type="evidence" value="ECO:0007669"/>
    <property type="project" value="UniProtKB-UniRule"/>
</dbReference>
<keyword evidence="3 7" id="KW-0808">Transferase</keyword>
<evidence type="ECO:0000256" key="1">
    <source>
        <dbReference type="ARBA" id="ARBA00007150"/>
    </source>
</evidence>
<feature type="transmembrane region" description="Helical" evidence="7">
    <location>
        <begin position="98"/>
        <end position="115"/>
    </location>
</feature>
<evidence type="ECO:0000256" key="5">
    <source>
        <dbReference type="ARBA" id="ARBA00022989"/>
    </source>
</evidence>
<evidence type="ECO:0000313" key="8">
    <source>
        <dbReference type="EMBL" id="ASG21783.1"/>
    </source>
</evidence>
<comment type="similarity">
    <text evidence="1 7">Belongs to the Lgt family.</text>
</comment>
<feature type="transmembrane region" description="Helical" evidence="7">
    <location>
        <begin position="58"/>
        <end position="78"/>
    </location>
</feature>
<dbReference type="InterPro" id="IPR001640">
    <property type="entry name" value="Lgt"/>
</dbReference>
<keyword evidence="8" id="KW-0449">Lipoprotein</keyword>
<dbReference type="KEGG" id="nao:Y958_03195"/>
<comment type="function">
    <text evidence="7">Catalyzes the transfer of the diacylglyceryl group from phosphatidylglycerol to the sulfhydryl group of the N-terminal cysteine of a prolipoprotein, the first step in the formation of mature lipoproteins.</text>
</comment>
<dbReference type="HAMAP" id="MF_01147">
    <property type="entry name" value="Lgt"/>
    <property type="match status" value="1"/>
</dbReference>
<dbReference type="PANTHER" id="PTHR30589:SF0">
    <property type="entry name" value="PHOSPHATIDYLGLYCEROL--PROLIPOPROTEIN DIACYLGLYCERYL TRANSFERASE"/>
    <property type="match status" value="1"/>
</dbReference>
<comment type="subcellular location">
    <subcellularLocation>
        <location evidence="7">Cell membrane</location>
        <topology evidence="7">Multi-pass membrane protein</topology>
    </subcellularLocation>
</comment>
<keyword evidence="6 7" id="KW-0472">Membrane</keyword>
<feature type="binding site" evidence="7">
    <location>
        <position position="141"/>
    </location>
    <ligand>
        <name>a 1,2-diacyl-sn-glycero-3-phospho-(1'-sn-glycerol)</name>
        <dbReference type="ChEBI" id="CHEBI:64716"/>
    </ligand>
</feature>
<feature type="transmembrane region" description="Helical" evidence="7">
    <location>
        <begin position="233"/>
        <end position="260"/>
    </location>
</feature>
<dbReference type="GO" id="GO:0042158">
    <property type="term" value="P:lipoprotein biosynthetic process"/>
    <property type="evidence" value="ECO:0007669"/>
    <property type="project" value="UniProtKB-UniRule"/>
</dbReference>
<dbReference type="EMBL" id="CP022110">
    <property type="protein sequence ID" value="ASG21783.1"/>
    <property type="molecule type" value="Genomic_DNA"/>
</dbReference>
<feature type="transmembrane region" description="Helical" evidence="7">
    <location>
        <begin position="176"/>
        <end position="193"/>
    </location>
</feature>
<comment type="catalytic activity">
    <reaction evidence="7">
        <text>L-cysteinyl-[prolipoprotein] + a 1,2-diacyl-sn-glycero-3-phospho-(1'-sn-glycerol) = an S-1,2-diacyl-sn-glyceryl-L-cysteinyl-[prolipoprotein] + sn-glycerol 1-phosphate + H(+)</text>
        <dbReference type="Rhea" id="RHEA:56712"/>
        <dbReference type="Rhea" id="RHEA-COMP:14679"/>
        <dbReference type="Rhea" id="RHEA-COMP:14680"/>
        <dbReference type="ChEBI" id="CHEBI:15378"/>
        <dbReference type="ChEBI" id="CHEBI:29950"/>
        <dbReference type="ChEBI" id="CHEBI:57685"/>
        <dbReference type="ChEBI" id="CHEBI:64716"/>
        <dbReference type="ChEBI" id="CHEBI:140658"/>
        <dbReference type="EC" id="2.5.1.145"/>
    </reaction>
</comment>
<accession>A0A248JSS8</accession>
<evidence type="ECO:0000256" key="7">
    <source>
        <dbReference type="HAMAP-Rule" id="MF_01147"/>
    </source>
</evidence>
<protein>
    <recommendedName>
        <fullName evidence="7">Phosphatidylglycerol--prolipoprotein diacylglyceryl transferase</fullName>
        <ecNumber evidence="7">2.5.1.145</ecNumber>
    </recommendedName>
</protein>
<keyword evidence="4 7" id="KW-0812">Transmembrane</keyword>
<dbReference type="UniPathway" id="UPA00664"/>
<evidence type="ECO:0000313" key="9">
    <source>
        <dbReference type="Proteomes" id="UP000197153"/>
    </source>
</evidence>
<sequence length="268" mass="29063">MMALAFPNISPTIVEIGPFALRWYALAYIVGVTLGYRLALGMARRMNGRPTPAELDDFLVWAVVGVLAGGRLGFILFYNLDFYLQHPFDMLKVWNGGMSFHGGMTGVALAVLLFARRRGFNPLSLGDLAAVAAPIGLFLGRLANFVNGELWGRPTDVPWGMVFPHADDLPRHPSQLYEAGLEGIVLFTALFLLSRVPSVRDRTGTLTGAFLIGYALCRITAEFFREPDVQVGFLLGGGVTMGQILSVPMLLIGVALVALARRRVPAAA</sequence>
<comment type="pathway">
    <text evidence="7">Protein modification; lipoprotein biosynthesis (diacylglyceryl transfer).</text>
</comment>
<dbReference type="PROSITE" id="PS01311">
    <property type="entry name" value="LGT"/>
    <property type="match status" value="1"/>
</dbReference>
<organism evidence="8 9">
    <name type="scientific">Nitrospirillum viridazoti CBAmc</name>
    <dbReference type="NCBI Taxonomy" id="1441467"/>
    <lineage>
        <taxon>Bacteria</taxon>
        <taxon>Pseudomonadati</taxon>
        <taxon>Pseudomonadota</taxon>
        <taxon>Alphaproteobacteria</taxon>
        <taxon>Rhodospirillales</taxon>
        <taxon>Azospirillaceae</taxon>
        <taxon>Nitrospirillum</taxon>
        <taxon>Nitrospirillum viridazoti</taxon>
    </lineage>
</organism>
<evidence type="ECO:0000256" key="2">
    <source>
        <dbReference type="ARBA" id="ARBA00022475"/>
    </source>
</evidence>
<feature type="transmembrane region" description="Helical" evidence="7">
    <location>
        <begin position="20"/>
        <end position="38"/>
    </location>
</feature>
<dbReference type="EC" id="2.5.1.145" evidence="7"/>
<gene>
    <name evidence="7" type="primary">lgt</name>
    <name evidence="8" type="ORF">Y958_03195</name>
</gene>
<dbReference type="NCBIfam" id="TIGR00544">
    <property type="entry name" value="lgt"/>
    <property type="match status" value="1"/>
</dbReference>
<keyword evidence="5 7" id="KW-1133">Transmembrane helix</keyword>